<dbReference type="PROSITE" id="PS01124">
    <property type="entry name" value="HTH_ARAC_FAMILY_2"/>
    <property type="match status" value="1"/>
</dbReference>
<protein>
    <submittedName>
        <fullName evidence="5">AraC family transcriptional regulator</fullName>
    </submittedName>
</protein>
<feature type="domain" description="HTH araC/xylS-type" evidence="4">
    <location>
        <begin position="187"/>
        <end position="285"/>
    </location>
</feature>
<reference evidence="5 6" key="1">
    <citation type="submission" date="2019-02" db="EMBL/GenBank/DDBJ databases">
        <title>Pedobacter sp. nov., a novel speices isolated from soil of pinguins habitat in Antarcitica.</title>
        <authorList>
            <person name="He R.-H."/>
        </authorList>
    </citation>
    <scope>NUCLEOTIDE SEQUENCE [LARGE SCALE GENOMIC DNA]</scope>
    <source>
        <strain evidence="5 6">E01020</strain>
    </source>
</reference>
<dbReference type="PANTHER" id="PTHR43280:SF27">
    <property type="entry name" value="TRANSCRIPTIONAL REGULATOR MTLR"/>
    <property type="match status" value="1"/>
</dbReference>
<dbReference type="CDD" id="cd06976">
    <property type="entry name" value="cupin_MtlR-like_N"/>
    <property type="match status" value="1"/>
</dbReference>
<dbReference type="Proteomes" id="UP000295668">
    <property type="component" value="Unassembled WGS sequence"/>
</dbReference>
<dbReference type="GO" id="GO:0043565">
    <property type="term" value="F:sequence-specific DNA binding"/>
    <property type="evidence" value="ECO:0007669"/>
    <property type="project" value="InterPro"/>
</dbReference>
<dbReference type="Gene3D" id="1.10.10.60">
    <property type="entry name" value="Homeodomain-like"/>
    <property type="match status" value="2"/>
</dbReference>
<gene>
    <name evidence="5" type="ORF">EZJ43_13680</name>
</gene>
<accession>A0A4R5MII4</accession>
<organism evidence="5 6">
    <name type="scientific">Pedobacter changchengzhani</name>
    <dbReference type="NCBI Taxonomy" id="2529274"/>
    <lineage>
        <taxon>Bacteria</taxon>
        <taxon>Pseudomonadati</taxon>
        <taxon>Bacteroidota</taxon>
        <taxon>Sphingobacteriia</taxon>
        <taxon>Sphingobacteriales</taxon>
        <taxon>Sphingobacteriaceae</taxon>
        <taxon>Pedobacter</taxon>
    </lineage>
</organism>
<dbReference type="AlphaFoldDB" id="A0A4R5MII4"/>
<dbReference type="Gene3D" id="2.60.120.10">
    <property type="entry name" value="Jelly Rolls"/>
    <property type="match status" value="1"/>
</dbReference>
<keyword evidence="3" id="KW-0804">Transcription</keyword>
<dbReference type="SUPFAM" id="SSF51182">
    <property type="entry name" value="RmlC-like cupins"/>
    <property type="match status" value="1"/>
</dbReference>
<evidence type="ECO:0000256" key="2">
    <source>
        <dbReference type="ARBA" id="ARBA00023125"/>
    </source>
</evidence>
<dbReference type="OrthoDB" id="9787988at2"/>
<evidence type="ECO:0000313" key="5">
    <source>
        <dbReference type="EMBL" id="TDG35351.1"/>
    </source>
</evidence>
<dbReference type="InterPro" id="IPR018060">
    <property type="entry name" value="HTH_AraC"/>
</dbReference>
<dbReference type="PANTHER" id="PTHR43280">
    <property type="entry name" value="ARAC-FAMILY TRANSCRIPTIONAL REGULATOR"/>
    <property type="match status" value="1"/>
</dbReference>
<evidence type="ECO:0000313" key="6">
    <source>
        <dbReference type="Proteomes" id="UP000295668"/>
    </source>
</evidence>
<keyword evidence="6" id="KW-1185">Reference proteome</keyword>
<dbReference type="InterPro" id="IPR003313">
    <property type="entry name" value="AraC-bd"/>
</dbReference>
<dbReference type="InterPro" id="IPR014710">
    <property type="entry name" value="RmlC-like_jellyroll"/>
</dbReference>
<name>A0A4R5MII4_9SPHI</name>
<proteinExistence type="predicted"/>
<dbReference type="SMART" id="SM00342">
    <property type="entry name" value="HTH_ARAC"/>
    <property type="match status" value="1"/>
</dbReference>
<dbReference type="EMBL" id="SJCY01000010">
    <property type="protein sequence ID" value="TDG35351.1"/>
    <property type="molecule type" value="Genomic_DNA"/>
</dbReference>
<dbReference type="RefSeq" id="WP_133263280.1">
    <property type="nucleotide sequence ID" value="NZ_SJCY01000010.1"/>
</dbReference>
<dbReference type="SUPFAM" id="SSF46689">
    <property type="entry name" value="Homeodomain-like"/>
    <property type="match status" value="2"/>
</dbReference>
<keyword evidence="1" id="KW-0805">Transcription regulation</keyword>
<dbReference type="Pfam" id="PF02311">
    <property type="entry name" value="AraC_binding"/>
    <property type="match status" value="1"/>
</dbReference>
<dbReference type="InterPro" id="IPR011051">
    <property type="entry name" value="RmlC_Cupin_sf"/>
</dbReference>
<evidence type="ECO:0000256" key="1">
    <source>
        <dbReference type="ARBA" id="ARBA00023015"/>
    </source>
</evidence>
<dbReference type="InterPro" id="IPR009057">
    <property type="entry name" value="Homeodomain-like_sf"/>
</dbReference>
<sequence>MKPHFHRISGYLQNSFIIRHQKEPYFRAGWHYHPELELHYVVKGKGLRFIGDNVSNFEEGELILLGQNLPHSWRSKEEDFENTDQIGTEAIVIQFLPECLGTDFMNLPEAHLIKHLYEKARKGIIISGTAKMKLVSLMEKALVVEGLDKLVILLSILSALAEADDVETIASFNAFYQSHEAETARLNRIYSFTMANYKRELSLEEVAEIANLSITSFCRYFRLMTKKTYNDFLVEIRISHACRLLVEDTLVTEMVCFECGFRNVSNFYRHFKRVKGYTPLEYKRLFLVKKII</sequence>
<evidence type="ECO:0000256" key="3">
    <source>
        <dbReference type="ARBA" id="ARBA00023163"/>
    </source>
</evidence>
<dbReference type="GO" id="GO:0003700">
    <property type="term" value="F:DNA-binding transcription factor activity"/>
    <property type="evidence" value="ECO:0007669"/>
    <property type="project" value="InterPro"/>
</dbReference>
<keyword evidence="2" id="KW-0238">DNA-binding</keyword>
<comment type="caution">
    <text evidence="5">The sequence shown here is derived from an EMBL/GenBank/DDBJ whole genome shotgun (WGS) entry which is preliminary data.</text>
</comment>
<evidence type="ECO:0000259" key="4">
    <source>
        <dbReference type="PROSITE" id="PS01124"/>
    </source>
</evidence>
<dbReference type="Pfam" id="PF12833">
    <property type="entry name" value="HTH_18"/>
    <property type="match status" value="1"/>
</dbReference>